<evidence type="ECO:0000313" key="18">
    <source>
        <dbReference type="Proteomes" id="UP000887458"/>
    </source>
</evidence>
<evidence type="ECO:0000256" key="13">
    <source>
        <dbReference type="ARBA" id="ARBA00023242"/>
    </source>
</evidence>
<comment type="pathway">
    <text evidence="3">Protein modification; protein ubiquitination.</text>
</comment>
<evidence type="ECO:0000256" key="4">
    <source>
        <dbReference type="ARBA" id="ARBA00022490"/>
    </source>
</evidence>
<dbReference type="SMART" id="SM00184">
    <property type="entry name" value="RING"/>
    <property type="match status" value="2"/>
</dbReference>
<evidence type="ECO:0000256" key="11">
    <source>
        <dbReference type="ARBA" id="ARBA00022833"/>
    </source>
</evidence>
<feature type="domain" description="RING-type" evidence="16">
    <location>
        <begin position="61"/>
        <end position="104"/>
    </location>
</feature>
<dbReference type="Gene3D" id="3.30.40.10">
    <property type="entry name" value="Zinc/RING finger domain, C3HC4 (zinc finger)"/>
    <property type="match status" value="2"/>
</dbReference>
<dbReference type="InterPro" id="IPR056527">
    <property type="entry name" value="WD40_RFWD3"/>
</dbReference>
<evidence type="ECO:0000313" key="17">
    <source>
        <dbReference type="EMBL" id="KAH9419155.1"/>
    </source>
</evidence>
<keyword evidence="6" id="KW-0808">Transferase</keyword>
<comment type="caution">
    <text evidence="17">The sequence shown here is derived from an EMBL/GenBank/DDBJ whole genome shotgun (WGS) entry which is preliminary data.</text>
</comment>
<keyword evidence="8" id="KW-0227">DNA damage</keyword>
<dbReference type="InterPro" id="IPR013083">
    <property type="entry name" value="Znf_RING/FYVE/PHD"/>
</dbReference>
<dbReference type="SUPFAM" id="SSF50960">
    <property type="entry name" value="TolB, C-terminal domain"/>
    <property type="match status" value="1"/>
</dbReference>
<gene>
    <name evidence="17" type="primary">RFWD3_2</name>
    <name evidence="17" type="ORF">DERP_005659</name>
</gene>
<keyword evidence="7" id="KW-0677">Repeat</keyword>
<feature type="coiled-coil region" evidence="15">
    <location>
        <begin position="207"/>
        <end position="248"/>
    </location>
</feature>
<dbReference type="InterPro" id="IPR001841">
    <property type="entry name" value="Znf_RING"/>
</dbReference>
<dbReference type="Pfam" id="PF13639">
    <property type="entry name" value="zf-RING_2"/>
    <property type="match status" value="2"/>
</dbReference>
<evidence type="ECO:0000256" key="10">
    <source>
        <dbReference type="ARBA" id="ARBA00022786"/>
    </source>
</evidence>
<feature type="domain" description="RING-type" evidence="16">
    <location>
        <begin position="137"/>
        <end position="183"/>
    </location>
</feature>
<keyword evidence="13" id="KW-0539">Nucleus</keyword>
<keyword evidence="12" id="KW-0234">DNA repair</keyword>
<evidence type="ECO:0000256" key="14">
    <source>
        <dbReference type="PROSITE-ProRule" id="PRU00175"/>
    </source>
</evidence>
<name>A0ABQ8J9U3_DERPT</name>
<evidence type="ECO:0000256" key="7">
    <source>
        <dbReference type="ARBA" id="ARBA00022737"/>
    </source>
</evidence>
<keyword evidence="10" id="KW-0833">Ubl conjugation pathway</keyword>
<proteinExistence type="predicted"/>
<evidence type="ECO:0000256" key="12">
    <source>
        <dbReference type="ARBA" id="ARBA00023204"/>
    </source>
</evidence>
<keyword evidence="5" id="KW-0853">WD repeat</keyword>
<evidence type="ECO:0000259" key="16">
    <source>
        <dbReference type="PROSITE" id="PS50089"/>
    </source>
</evidence>
<evidence type="ECO:0000256" key="2">
    <source>
        <dbReference type="ARBA" id="ARBA00004496"/>
    </source>
</evidence>
<dbReference type="Proteomes" id="UP000887458">
    <property type="component" value="Unassembled WGS sequence"/>
</dbReference>
<keyword evidence="15" id="KW-0175">Coiled coil</keyword>
<dbReference type="PANTHER" id="PTHR16047">
    <property type="entry name" value="RFWD3 PROTEIN"/>
    <property type="match status" value="1"/>
</dbReference>
<dbReference type="SUPFAM" id="SSF57850">
    <property type="entry name" value="RING/U-box"/>
    <property type="match status" value="2"/>
</dbReference>
<reference evidence="17 18" key="1">
    <citation type="journal article" date="2018" name="J. Allergy Clin. Immunol.">
        <title>High-quality assembly of Dermatophagoides pteronyssinus genome and transcriptome reveals a wide range of novel allergens.</title>
        <authorList>
            <person name="Liu X.Y."/>
            <person name="Yang K.Y."/>
            <person name="Wang M.Q."/>
            <person name="Kwok J.S."/>
            <person name="Zeng X."/>
            <person name="Yang Z."/>
            <person name="Xiao X.J."/>
            <person name="Lau C.P."/>
            <person name="Li Y."/>
            <person name="Huang Z.M."/>
            <person name="Ba J.G."/>
            <person name="Yim A.K."/>
            <person name="Ouyang C.Y."/>
            <person name="Ngai S.M."/>
            <person name="Chan T.F."/>
            <person name="Leung E.L."/>
            <person name="Liu L."/>
            <person name="Liu Z.G."/>
            <person name="Tsui S.K."/>
        </authorList>
    </citation>
    <scope>NUCLEOTIDE SEQUENCE [LARGE SCALE GENOMIC DNA]</scope>
    <source>
        <strain evidence="17">Derp</strain>
    </source>
</reference>
<evidence type="ECO:0000256" key="3">
    <source>
        <dbReference type="ARBA" id="ARBA00004906"/>
    </source>
</evidence>
<keyword evidence="11" id="KW-0862">Zinc</keyword>
<evidence type="ECO:0000256" key="8">
    <source>
        <dbReference type="ARBA" id="ARBA00022763"/>
    </source>
</evidence>
<evidence type="ECO:0000256" key="5">
    <source>
        <dbReference type="ARBA" id="ARBA00022574"/>
    </source>
</evidence>
<evidence type="ECO:0000256" key="1">
    <source>
        <dbReference type="ARBA" id="ARBA00004123"/>
    </source>
</evidence>
<sequence length="621" mass="70335">VALNLSTQTPSTSLLSSQSFQTGPTPILDLSSIILGKSLPSPETTSSALSIDSCEDHCSRCSICFEPFGDSDSSHHLVTLKCGHIFGNSCIEKWLKPIDQRKCPTSVNNEASLPISNSHVIPNAENNDLLDSETDCCIICGDQYTNSDTHHIVTLRCGHLFGKSCIERWLSPELRNQRCPTCSRTARRREIIKIYAQNLRPLDTWKLDESIKKIECYKKQIEQMGAEIKKLNECNKQLTIENDFLKAKLINSHDKSGGKTDINRFKSSTISSNSSKRSKAFQISHLKDITFSEKGSRYLCYSHISDQLVVNILNSNIAPNAMFPGFGVRMLNLENNTNEAFFLHTKVMKGMVLNSSEGTLVTISLDKTMKHSSIFNKAVIDNIQLTNEPWSVAKMPDNNLSCVGYRNSIIDVYDRRHTSEPAFTFTPTSVDIPTPVASMSVIEYSHNHQRKTALLSMHLDSFWLYFSRDNLITNNYECFKLPMQGKTLSCDFDKKSGYTLISFRPSQKHQRTTHYILDFEYDDQSSNIVPHIINILESGNQQVQLSQSRIFTNLNDDDSILICAPDDNSQGAMIWDYKKRFTQPIRTNMMIYDFGLISRHHSSPRGLFSCLGEYTIKLYKL</sequence>
<dbReference type="PANTHER" id="PTHR16047:SF7">
    <property type="entry name" value="E3 UBIQUITIN-PROTEIN LIGASE RFWD3"/>
    <property type="match status" value="1"/>
</dbReference>
<dbReference type="EMBL" id="NJHN03000060">
    <property type="protein sequence ID" value="KAH9419155.1"/>
    <property type="molecule type" value="Genomic_DNA"/>
</dbReference>
<keyword evidence="9 14" id="KW-0479">Metal-binding</keyword>
<keyword evidence="18" id="KW-1185">Reference proteome</keyword>
<protein>
    <submittedName>
        <fullName evidence="17">RING finger and WD repeat domain-containing protein 3</fullName>
    </submittedName>
</protein>
<keyword evidence="4" id="KW-0963">Cytoplasm</keyword>
<evidence type="ECO:0000256" key="9">
    <source>
        <dbReference type="ARBA" id="ARBA00022771"/>
    </source>
</evidence>
<comment type="subcellular location">
    <subcellularLocation>
        <location evidence="2">Cytoplasm</location>
    </subcellularLocation>
    <subcellularLocation>
        <location evidence="1">Nucleus</location>
    </subcellularLocation>
</comment>
<dbReference type="Pfam" id="PF23419">
    <property type="entry name" value="WD40_RFWD3"/>
    <property type="match status" value="1"/>
</dbReference>
<dbReference type="PROSITE" id="PS50089">
    <property type="entry name" value="ZF_RING_2"/>
    <property type="match status" value="2"/>
</dbReference>
<dbReference type="InterPro" id="IPR037381">
    <property type="entry name" value="RFWD3"/>
</dbReference>
<keyword evidence="9 14" id="KW-0863">Zinc-finger</keyword>
<organism evidence="17 18">
    <name type="scientific">Dermatophagoides pteronyssinus</name>
    <name type="common">European house dust mite</name>
    <dbReference type="NCBI Taxonomy" id="6956"/>
    <lineage>
        <taxon>Eukaryota</taxon>
        <taxon>Metazoa</taxon>
        <taxon>Ecdysozoa</taxon>
        <taxon>Arthropoda</taxon>
        <taxon>Chelicerata</taxon>
        <taxon>Arachnida</taxon>
        <taxon>Acari</taxon>
        <taxon>Acariformes</taxon>
        <taxon>Sarcoptiformes</taxon>
        <taxon>Astigmata</taxon>
        <taxon>Psoroptidia</taxon>
        <taxon>Analgoidea</taxon>
        <taxon>Pyroglyphidae</taxon>
        <taxon>Dermatophagoidinae</taxon>
        <taxon>Dermatophagoides</taxon>
    </lineage>
</organism>
<evidence type="ECO:0000256" key="6">
    <source>
        <dbReference type="ARBA" id="ARBA00022679"/>
    </source>
</evidence>
<evidence type="ECO:0000256" key="15">
    <source>
        <dbReference type="SAM" id="Coils"/>
    </source>
</evidence>
<feature type="non-terminal residue" evidence="17">
    <location>
        <position position="1"/>
    </location>
</feature>
<reference evidence="17 18" key="2">
    <citation type="journal article" date="2022" name="Mol. Biol. Evol.">
        <title>Comparative Genomics Reveals Insights into the Divergent Evolution of Astigmatic Mites and Household Pest Adaptations.</title>
        <authorList>
            <person name="Xiong Q."/>
            <person name="Wan A.T."/>
            <person name="Liu X."/>
            <person name="Fung C.S."/>
            <person name="Xiao X."/>
            <person name="Malainual N."/>
            <person name="Hou J."/>
            <person name="Wang L."/>
            <person name="Wang M."/>
            <person name="Yang K.Y."/>
            <person name="Cui Y."/>
            <person name="Leung E.L."/>
            <person name="Nong W."/>
            <person name="Shin S.K."/>
            <person name="Au S.W."/>
            <person name="Jeong K.Y."/>
            <person name="Chew F.T."/>
            <person name="Hui J.H."/>
            <person name="Leung T.F."/>
            <person name="Tungtrongchitr A."/>
            <person name="Zhong N."/>
            <person name="Liu Z."/>
            <person name="Tsui S.K."/>
        </authorList>
    </citation>
    <scope>NUCLEOTIDE SEQUENCE [LARGE SCALE GENOMIC DNA]</scope>
    <source>
        <strain evidence="17">Derp</strain>
    </source>
</reference>
<accession>A0ABQ8J9U3</accession>